<dbReference type="Proteomes" id="UP000516361">
    <property type="component" value="Chromosome"/>
</dbReference>
<dbReference type="EMBL" id="AP018712">
    <property type="protein sequence ID" value="BBE30296.1"/>
    <property type="molecule type" value="Genomic_DNA"/>
</dbReference>
<dbReference type="AlphaFoldDB" id="A0A7G1G4X6"/>
<keyword evidence="2" id="KW-1185">Reference proteome</keyword>
<gene>
    <name evidence="1" type="ORF">OSSY52_04370</name>
</gene>
<dbReference type="Gene3D" id="3.90.550.10">
    <property type="entry name" value="Spore Coat Polysaccharide Biosynthesis Protein SpsA, Chain A"/>
    <property type="match status" value="1"/>
</dbReference>
<name>A0A7G1G4X6_9BACT</name>
<organism evidence="1 2">
    <name type="scientific">Tepiditoga spiralis</name>
    <dbReference type="NCBI Taxonomy" id="2108365"/>
    <lineage>
        <taxon>Bacteria</taxon>
        <taxon>Thermotogati</taxon>
        <taxon>Thermotogota</taxon>
        <taxon>Thermotogae</taxon>
        <taxon>Petrotogales</taxon>
        <taxon>Petrotogaceae</taxon>
        <taxon>Tepiditoga</taxon>
    </lineage>
</organism>
<evidence type="ECO:0000313" key="1">
    <source>
        <dbReference type="EMBL" id="BBE30296.1"/>
    </source>
</evidence>
<dbReference type="SUPFAM" id="SSF53448">
    <property type="entry name" value="Nucleotide-diphospho-sugar transferases"/>
    <property type="match status" value="1"/>
</dbReference>
<dbReference type="InParanoid" id="A0A7G1G4X6"/>
<reference evidence="1 2" key="1">
    <citation type="submission" date="2018-06" db="EMBL/GenBank/DDBJ databases">
        <title>Genome sequencing of Oceanotoga sp. sy52.</title>
        <authorList>
            <person name="Mori K."/>
        </authorList>
    </citation>
    <scope>NUCLEOTIDE SEQUENCE [LARGE SCALE GENOMIC DNA]</scope>
    <source>
        <strain evidence="2">sy52</strain>
    </source>
</reference>
<sequence length="219" mass="26131">MLGIAGYYLDKQGNHRLSFEDKNTNNIFDNKIKLMDKTYELLDKKFGNLVKTPIIFGGNMVLHRNTIEKVSFDPYNTRGEDIDYLINAKMEGLSFFLDKSLNIIHLPPEYNESNKINVCKLKQDILRFFYEKEKIEYSKNIEELNSIDIEKLKPYPGEFFEEKNFKDAEEKLLNILEKNEVKEFINYAKLRAKELSPKYFEFRILWKNLFKDLKKEILK</sequence>
<protein>
    <submittedName>
        <fullName evidence="1">Uncharacterized protein</fullName>
    </submittedName>
</protein>
<dbReference type="InterPro" id="IPR029044">
    <property type="entry name" value="Nucleotide-diphossugar_trans"/>
</dbReference>
<evidence type="ECO:0000313" key="2">
    <source>
        <dbReference type="Proteomes" id="UP000516361"/>
    </source>
</evidence>
<accession>A0A7G1G4X6</accession>
<proteinExistence type="predicted"/>
<dbReference type="RefSeq" id="WP_190615409.1">
    <property type="nucleotide sequence ID" value="NZ_AP018712.1"/>
</dbReference>
<dbReference type="KEGG" id="ocy:OSSY52_04370"/>